<proteinExistence type="predicted"/>
<dbReference type="AlphaFoldDB" id="A0A067LRY7"/>
<dbReference type="Gene3D" id="3.30.565.10">
    <property type="entry name" value="Histidine kinase-like ATPase, C-terminal domain"/>
    <property type="match status" value="1"/>
</dbReference>
<sequence>MPNIYENLDFSWVDAISELVDNSISSYEIHKSELPNGIDVNIEISKRQVRITDNAFGMDRETLEAILGPFGFPENVTQKATIGTYGAGIVSACSWIGSRWSVRTARAGEDIVLILPVDASKFTEEVACKEIGERSNRGFEDGQGFGVGWTEIVVKHPRRLSPRQGAKLRSDLSLNFSEFIDEGILRMMLNGKEVLSHRPVFMNEERIAYTEELLLCGEAE</sequence>
<gene>
    <name evidence="1" type="ORF">BOTBODRAFT_49711</name>
</gene>
<protein>
    <recommendedName>
        <fullName evidence="3">Histidine kinase/HSP90-like ATPase domain-containing protein</fullName>
    </recommendedName>
</protein>
<dbReference type="Proteomes" id="UP000027195">
    <property type="component" value="Unassembled WGS sequence"/>
</dbReference>
<name>A0A067LRY7_BOTB1</name>
<dbReference type="SUPFAM" id="SSF55874">
    <property type="entry name" value="ATPase domain of HSP90 chaperone/DNA topoisomerase II/histidine kinase"/>
    <property type="match status" value="1"/>
</dbReference>
<dbReference type="InParanoid" id="A0A067LRY7"/>
<accession>A0A067LRY7</accession>
<evidence type="ECO:0000313" key="1">
    <source>
        <dbReference type="EMBL" id="KDQ05764.1"/>
    </source>
</evidence>
<dbReference type="HOGENOM" id="CLU_1255796_0_0_1"/>
<dbReference type="InterPro" id="IPR036890">
    <property type="entry name" value="HATPase_C_sf"/>
</dbReference>
<dbReference type="Pfam" id="PF13589">
    <property type="entry name" value="HATPase_c_3"/>
    <property type="match status" value="1"/>
</dbReference>
<keyword evidence="2" id="KW-1185">Reference proteome</keyword>
<dbReference type="EMBL" id="KL198191">
    <property type="protein sequence ID" value="KDQ05764.1"/>
    <property type="molecule type" value="Genomic_DNA"/>
</dbReference>
<evidence type="ECO:0008006" key="3">
    <source>
        <dbReference type="Google" id="ProtNLM"/>
    </source>
</evidence>
<evidence type="ECO:0000313" key="2">
    <source>
        <dbReference type="Proteomes" id="UP000027195"/>
    </source>
</evidence>
<organism evidence="1 2">
    <name type="scientific">Botryobasidium botryosum (strain FD-172 SS1)</name>
    <dbReference type="NCBI Taxonomy" id="930990"/>
    <lineage>
        <taxon>Eukaryota</taxon>
        <taxon>Fungi</taxon>
        <taxon>Dikarya</taxon>
        <taxon>Basidiomycota</taxon>
        <taxon>Agaricomycotina</taxon>
        <taxon>Agaricomycetes</taxon>
        <taxon>Cantharellales</taxon>
        <taxon>Botryobasidiaceae</taxon>
        <taxon>Botryobasidium</taxon>
    </lineage>
</organism>
<reference evidence="2" key="1">
    <citation type="journal article" date="2014" name="Proc. Natl. Acad. Sci. U.S.A.">
        <title>Extensive sampling of basidiomycete genomes demonstrates inadequacy of the white-rot/brown-rot paradigm for wood decay fungi.</title>
        <authorList>
            <person name="Riley R."/>
            <person name="Salamov A.A."/>
            <person name="Brown D.W."/>
            <person name="Nagy L.G."/>
            <person name="Floudas D."/>
            <person name="Held B.W."/>
            <person name="Levasseur A."/>
            <person name="Lombard V."/>
            <person name="Morin E."/>
            <person name="Otillar R."/>
            <person name="Lindquist E.A."/>
            <person name="Sun H."/>
            <person name="LaButti K.M."/>
            <person name="Schmutz J."/>
            <person name="Jabbour D."/>
            <person name="Luo H."/>
            <person name="Baker S.E."/>
            <person name="Pisabarro A.G."/>
            <person name="Walton J.D."/>
            <person name="Blanchette R.A."/>
            <person name="Henrissat B."/>
            <person name="Martin F."/>
            <person name="Cullen D."/>
            <person name="Hibbett D.S."/>
            <person name="Grigoriev I.V."/>
        </authorList>
    </citation>
    <scope>NUCLEOTIDE SEQUENCE [LARGE SCALE GENOMIC DNA]</scope>
    <source>
        <strain evidence="2">FD-172 SS1</strain>
    </source>
</reference>